<organism evidence="3 4">
    <name type="scientific">Littorina saxatilis</name>
    <dbReference type="NCBI Taxonomy" id="31220"/>
    <lineage>
        <taxon>Eukaryota</taxon>
        <taxon>Metazoa</taxon>
        <taxon>Spiralia</taxon>
        <taxon>Lophotrochozoa</taxon>
        <taxon>Mollusca</taxon>
        <taxon>Gastropoda</taxon>
        <taxon>Caenogastropoda</taxon>
        <taxon>Littorinimorpha</taxon>
        <taxon>Littorinoidea</taxon>
        <taxon>Littorinidae</taxon>
        <taxon>Littorina</taxon>
    </lineage>
</organism>
<dbReference type="Proteomes" id="UP001374579">
    <property type="component" value="Unassembled WGS sequence"/>
</dbReference>
<feature type="region of interest" description="Disordered" evidence="1">
    <location>
        <begin position="60"/>
        <end position="159"/>
    </location>
</feature>
<evidence type="ECO:0000313" key="4">
    <source>
        <dbReference type="Proteomes" id="UP001374579"/>
    </source>
</evidence>
<keyword evidence="2" id="KW-0732">Signal</keyword>
<feature type="compositionally biased region" description="Acidic residues" evidence="1">
    <location>
        <begin position="67"/>
        <end position="78"/>
    </location>
</feature>
<sequence length="159" mass="17399">MPPLCLLVFALQLAILACTESLICSDGSHSSPLSAGFLVASVGLLLISVLAPSRSRLHNHATRYQDSDNESTTSEDDETRFAGPMDSVDGQQRLDRMTEDYSEHGFGTSGLRKTGRHPGRETLRRHTVHVVNREVSKPSLHDVYPKPADFYDGSPAPKP</sequence>
<evidence type="ECO:0000313" key="3">
    <source>
        <dbReference type="EMBL" id="KAK7105956.1"/>
    </source>
</evidence>
<comment type="caution">
    <text evidence="3">The sequence shown here is derived from an EMBL/GenBank/DDBJ whole genome shotgun (WGS) entry which is preliminary data.</text>
</comment>
<evidence type="ECO:0000256" key="1">
    <source>
        <dbReference type="SAM" id="MobiDB-lite"/>
    </source>
</evidence>
<feature type="chain" id="PRO_5043021081" evidence="2">
    <location>
        <begin position="22"/>
        <end position="159"/>
    </location>
</feature>
<proteinExistence type="predicted"/>
<feature type="signal peptide" evidence="2">
    <location>
        <begin position="1"/>
        <end position="21"/>
    </location>
</feature>
<gene>
    <name evidence="3" type="ORF">V1264_017267</name>
</gene>
<feature type="compositionally biased region" description="Basic and acidic residues" evidence="1">
    <location>
        <begin position="131"/>
        <end position="144"/>
    </location>
</feature>
<keyword evidence="4" id="KW-1185">Reference proteome</keyword>
<feature type="compositionally biased region" description="Basic and acidic residues" evidence="1">
    <location>
        <begin position="92"/>
        <end position="103"/>
    </location>
</feature>
<name>A0AAN9BGW3_9CAEN</name>
<dbReference type="AlphaFoldDB" id="A0AAN9BGW3"/>
<protein>
    <submittedName>
        <fullName evidence="3">Uncharacterized protein</fullName>
    </submittedName>
</protein>
<evidence type="ECO:0000256" key="2">
    <source>
        <dbReference type="SAM" id="SignalP"/>
    </source>
</evidence>
<dbReference type="EMBL" id="JBAMIC010000007">
    <property type="protein sequence ID" value="KAK7105956.1"/>
    <property type="molecule type" value="Genomic_DNA"/>
</dbReference>
<reference evidence="3 4" key="1">
    <citation type="submission" date="2024-02" db="EMBL/GenBank/DDBJ databases">
        <title>Chromosome-scale genome assembly of the rough periwinkle Littorina saxatilis.</title>
        <authorList>
            <person name="De Jode A."/>
            <person name="Faria R."/>
            <person name="Formenti G."/>
            <person name="Sims Y."/>
            <person name="Smith T.P."/>
            <person name="Tracey A."/>
            <person name="Wood J.M.D."/>
            <person name="Zagrodzka Z.B."/>
            <person name="Johannesson K."/>
            <person name="Butlin R.K."/>
            <person name="Leder E.H."/>
        </authorList>
    </citation>
    <scope>NUCLEOTIDE SEQUENCE [LARGE SCALE GENOMIC DNA]</scope>
    <source>
        <strain evidence="3">Snail1</strain>
        <tissue evidence="3">Muscle</tissue>
    </source>
</reference>
<accession>A0AAN9BGW3</accession>